<proteinExistence type="predicted"/>
<evidence type="ECO:0000313" key="2">
    <source>
        <dbReference type="EMBL" id="VEL19516.1"/>
    </source>
</evidence>
<keyword evidence="1" id="KW-0812">Transmembrane</keyword>
<name>A0A448WSZ8_9PLAT</name>
<sequence length="94" mass="11080">MRGSEDKMRHAVFLTEHLLSKRTRPSATKPISAEMTPSEGIYFKCSNKFYDGMHLYFLILLAATGFRRMVICQRAYWERLAQQALLDESKFEWQ</sequence>
<dbReference type="Proteomes" id="UP000784294">
    <property type="component" value="Unassembled WGS sequence"/>
</dbReference>
<dbReference type="AlphaFoldDB" id="A0A448WSZ8"/>
<organism evidence="2 3">
    <name type="scientific">Protopolystoma xenopodis</name>
    <dbReference type="NCBI Taxonomy" id="117903"/>
    <lineage>
        <taxon>Eukaryota</taxon>
        <taxon>Metazoa</taxon>
        <taxon>Spiralia</taxon>
        <taxon>Lophotrochozoa</taxon>
        <taxon>Platyhelminthes</taxon>
        <taxon>Monogenea</taxon>
        <taxon>Polyopisthocotylea</taxon>
        <taxon>Polystomatidea</taxon>
        <taxon>Polystomatidae</taxon>
        <taxon>Protopolystoma</taxon>
    </lineage>
</organism>
<protein>
    <submittedName>
        <fullName evidence="2">Uncharacterized protein</fullName>
    </submittedName>
</protein>
<gene>
    <name evidence="2" type="ORF">PXEA_LOCUS12956</name>
</gene>
<accession>A0A448WSZ8</accession>
<comment type="caution">
    <text evidence="2">The sequence shown here is derived from an EMBL/GenBank/DDBJ whole genome shotgun (WGS) entry which is preliminary data.</text>
</comment>
<keyword evidence="1" id="KW-0472">Membrane</keyword>
<dbReference type="EMBL" id="CAAALY010041888">
    <property type="protein sequence ID" value="VEL19516.1"/>
    <property type="molecule type" value="Genomic_DNA"/>
</dbReference>
<reference evidence="2" key="1">
    <citation type="submission" date="2018-11" db="EMBL/GenBank/DDBJ databases">
        <authorList>
            <consortium name="Pathogen Informatics"/>
        </authorList>
    </citation>
    <scope>NUCLEOTIDE SEQUENCE</scope>
</reference>
<evidence type="ECO:0000313" key="3">
    <source>
        <dbReference type="Proteomes" id="UP000784294"/>
    </source>
</evidence>
<keyword evidence="1" id="KW-1133">Transmembrane helix</keyword>
<keyword evidence="3" id="KW-1185">Reference proteome</keyword>
<evidence type="ECO:0000256" key="1">
    <source>
        <dbReference type="SAM" id="Phobius"/>
    </source>
</evidence>
<feature type="transmembrane region" description="Helical" evidence="1">
    <location>
        <begin position="53"/>
        <end position="70"/>
    </location>
</feature>